<feature type="chain" id="PRO_5011670975" description="Adhesin domain-containing protein" evidence="1">
    <location>
        <begin position="23"/>
        <end position="238"/>
    </location>
</feature>
<reference evidence="3" key="1">
    <citation type="submission" date="2016-10" db="EMBL/GenBank/DDBJ databases">
        <authorList>
            <person name="Varghese N."/>
            <person name="Submissions S."/>
        </authorList>
    </citation>
    <scope>NUCLEOTIDE SEQUENCE [LARGE SCALE GENOMIC DNA]</scope>
    <source>
        <strain evidence="3">OR362-8,ATCC BAA-1266,JCM 13504</strain>
    </source>
</reference>
<dbReference type="RefSeq" id="WP_092678630.1">
    <property type="nucleotide sequence ID" value="NZ_FOXS01000009.1"/>
</dbReference>
<organism evidence="2 3">
    <name type="scientific">Hymenobacter arizonensis</name>
    <name type="common">Siccationidurans arizonensis</name>
    <dbReference type="NCBI Taxonomy" id="1227077"/>
    <lineage>
        <taxon>Bacteria</taxon>
        <taxon>Pseudomonadati</taxon>
        <taxon>Bacteroidota</taxon>
        <taxon>Cytophagia</taxon>
        <taxon>Cytophagales</taxon>
        <taxon>Hymenobacteraceae</taxon>
        <taxon>Hymenobacter</taxon>
    </lineage>
</organism>
<evidence type="ECO:0000313" key="2">
    <source>
        <dbReference type="EMBL" id="SFQ80884.1"/>
    </source>
</evidence>
<dbReference type="EMBL" id="FOXS01000009">
    <property type="protein sequence ID" value="SFQ80884.1"/>
    <property type="molecule type" value="Genomic_DNA"/>
</dbReference>
<dbReference type="AlphaFoldDB" id="A0A1I6BJ02"/>
<keyword evidence="1" id="KW-0732">Signal</keyword>
<evidence type="ECO:0000313" key="3">
    <source>
        <dbReference type="Proteomes" id="UP000199029"/>
    </source>
</evidence>
<evidence type="ECO:0000256" key="1">
    <source>
        <dbReference type="SAM" id="SignalP"/>
    </source>
</evidence>
<dbReference type="Proteomes" id="UP000199029">
    <property type="component" value="Unassembled WGS sequence"/>
</dbReference>
<feature type="signal peptide" evidence="1">
    <location>
        <begin position="1"/>
        <end position="22"/>
    </location>
</feature>
<protein>
    <recommendedName>
        <fullName evidence="4">Adhesin domain-containing protein</fullName>
    </recommendedName>
</protein>
<gene>
    <name evidence="2" type="ORF">SAMN04515668_4589</name>
</gene>
<keyword evidence="3" id="KW-1185">Reference proteome</keyword>
<accession>A0A1I6BJ02</accession>
<proteinExistence type="predicted"/>
<dbReference type="OrthoDB" id="1115882at2"/>
<name>A0A1I6BJ02_HYMAR</name>
<dbReference type="STRING" id="1227077.SAMN04515668_4589"/>
<evidence type="ECO:0008006" key="4">
    <source>
        <dbReference type="Google" id="ProtNLM"/>
    </source>
</evidence>
<sequence length="238" mass="25047">MKLLLLLGTISALLLSASPGQAQKIIEKTASLRDNQRLVLELPFAAAIRIKGVSGKEVAIKATISINNNRLNDALLLTMTTVGNAVEVKSAFDEALLGNSQKTDCVDSPGSNLLINNVDGKGQGGYRICLHVDYEVEVPADVSLTVNTMSGNIQVTGLKGALEAKSFGGFVDVSWPPSSGAEVSLSSNKGTVYTNQDIALDNKNAAPTGQLLRGKLGRSGPAVTLESYGGDIFFRKQN</sequence>